<reference evidence="1" key="1">
    <citation type="submission" date="2014-09" db="EMBL/GenBank/DDBJ databases">
        <authorList>
            <person name="Magalhaes I.L.F."/>
            <person name="Oliveira U."/>
            <person name="Santos F.R."/>
            <person name="Vidigal T.H.D.A."/>
            <person name="Brescovit A.D."/>
            <person name="Santos A.J."/>
        </authorList>
    </citation>
    <scope>NUCLEOTIDE SEQUENCE</scope>
    <source>
        <tissue evidence="1">Shoot tissue taken approximately 20 cm above the soil surface</tissue>
    </source>
</reference>
<proteinExistence type="predicted"/>
<dbReference type="AlphaFoldDB" id="A0A0A9BNC7"/>
<protein>
    <submittedName>
        <fullName evidence="1">Uncharacterized protein</fullName>
    </submittedName>
</protein>
<reference evidence="1" key="2">
    <citation type="journal article" date="2015" name="Data Brief">
        <title>Shoot transcriptome of the giant reed, Arundo donax.</title>
        <authorList>
            <person name="Barrero R.A."/>
            <person name="Guerrero F.D."/>
            <person name="Moolhuijzen P."/>
            <person name="Goolsby J.A."/>
            <person name="Tidwell J."/>
            <person name="Bellgard S.E."/>
            <person name="Bellgard M.I."/>
        </authorList>
    </citation>
    <scope>NUCLEOTIDE SEQUENCE</scope>
    <source>
        <tissue evidence="1">Shoot tissue taken approximately 20 cm above the soil surface</tissue>
    </source>
</reference>
<name>A0A0A9BNC7_ARUDO</name>
<sequence>MLAQLLLTPAELTVHLEFSQFERYGS</sequence>
<dbReference type="EMBL" id="GBRH01233014">
    <property type="protein sequence ID" value="JAD64881.1"/>
    <property type="molecule type" value="Transcribed_RNA"/>
</dbReference>
<accession>A0A0A9BNC7</accession>
<evidence type="ECO:0000313" key="1">
    <source>
        <dbReference type="EMBL" id="JAD64881.1"/>
    </source>
</evidence>
<organism evidence="1">
    <name type="scientific">Arundo donax</name>
    <name type="common">Giant reed</name>
    <name type="synonym">Donax arundinaceus</name>
    <dbReference type="NCBI Taxonomy" id="35708"/>
    <lineage>
        <taxon>Eukaryota</taxon>
        <taxon>Viridiplantae</taxon>
        <taxon>Streptophyta</taxon>
        <taxon>Embryophyta</taxon>
        <taxon>Tracheophyta</taxon>
        <taxon>Spermatophyta</taxon>
        <taxon>Magnoliopsida</taxon>
        <taxon>Liliopsida</taxon>
        <taxon>Poales</taxon>
        <taxon>Poaceae</taxon>
        <taxon>PACMAD clade</taxon>
        <taxon>Arundinoideae</taxon>
        <taxon>Arundineae</taxon>
        <taxon>Arundo</taxon>
    </lineage>
</organism>